<dbReference type="AlphaFoldDB" id="X1VQL1"/>
<proteinExistence type="predicted"/>
<dbReference type="EMBL" id="BARW01035264">
    <property type="protein sequence ID" value="GAJ19031.1"/>
    <property type="molecule type" value="Genomic_DNA"/>
</dbReference>
<sequence>MKNLTQLKIPSVTSLSCAKPSALGVDSILNIYITYIIMLTSEIEAPRVKKNKCIP</sequence>
<comment type="caution">
    <text evidence="1">The sequence shown here is derived from an EMBL/GenBank/DDBJ whole genome shotgun (WGS) entry which is preliminary data.</text>
</comment>
<reference evidence="1" key="1">
    <citation type="journal article" date="2014" name="Front. Microbiol.">
        <title>High frequency of phylogenetically diverse reductive dehalogenase-homologous genes in deep subseafloor sedimentary metagenomes.</title>
        <authorList>
            <person name="Kawai M."/>
            <person name="Futagami T."/>
            <person name="Toyoda A."/>
            <person name="Takaki Y."/>
            <person name="Nishi S."/>
            <person name="Hori S."/>
            <person name="Arai W."/>
            <person name="Tsubouchi T."/>
            <person name="Morono Y."/>
            <person name="Uchiyama I."/>
            <person name="Ito T."/>
            <person name="Fujiyama A."/>
            <person name="Inagaki F."/>
            <person name="Takami H."/>
        </authorList>
    </citation>
    <scope>NUCLEOTIDE SEQUENCE</scope>
    <source>
        <strain evidence="1">Expedition CK06-06</strain>
    </source>
</reference>
<evidence type="ECO:0000313" key="1">
    <source>
        <dbReference type="EMBL" id="GAJ19031.1"/>
    </source>
</evidence>
<protein>
    <submittedName>
        <fullName evidence="1">Uncharacterized protein</fullName>
    </submittedName>
</protein>
<accession>X1VQL1</accession>
<gene>
    <name evidence="1" type="ORF">S12H4_55045</name>
</gene>
<organism evidence="1">
    <name type="scientific">marine sediment metagenome</name>
    <dbReference type="NCBI Taxonomy" id="412755"/>
    <lineage>
        <taxon>unclassified sequences</taxon>
        <taxon>metagenomes</taxon>
        <taxon>ecological metagenomes</taxon>
    </lineage>
</organism>
<name>X1VQL1_9ZZZZ</name>